<evidence type="ECO:0000313" key="1">
    <source>
        <dbReference type="EMBL" id="EIC29761.1"/>
    </source>
</evidence>
<gene>
    <name evidence="1" type="ORF">Metal_1997</name>
</gene>
<dbReference type="Proteomes" id="UP000005090">
    <property type="component" value="Chromosome"/>
</dbReference>
<accession>H8GPY2</accession>
<reference evidence="1 2" key="1">
    <citation type="journal article" date="2013" name="Genome Announc.">
        <title>Genome Sequence of the Obligate Gammaproteobacterial Methanotroph Methylomicrobium album Strain BG8.</title>
        <authorList>
            <person name="Kits K.D."/>
            <person name="Kalyuzhnaya M.G."/>
            <person name="Klotz M.G."/>
            <person name="Jetten M.S."/>
            <person name="Op den Camp H.J."/>
            <person name="Vuilleumier S."/>
            <person name="Bringel F."/>
            <person name="Dispirito A.A."/>
            <person name="Murrell J.C."/>
            <person name="Bruce D."/>
            <person name="Cheng J.F."/>
            <person name="Copeland A."/>
            <person name="Goodwin L."/>
            <person name="Hauser L."/>
            <person name="Lajus A."/>
            <person name="Land M.L."/>
            <person name="Lapidus A."/>
            <person name="Lucas S."/>
            <person name="Medigue C."/>
            <person name="Pitluck S."/>
            <person name="Woyke T."/>
            <person name="Zeytun A."/>
            <person name="Stein L.Y."/>
        </authorList>
    </citation>
    <scope>NUCLEOTIDE SEQUENCE [LARGE SCALE GENOMIC DNA]</scope>
    <source>
        <strain evidence="1 2">BG8</strain>
    </source>
</reference>
<dbReference type="RefSeq" id="WP_005371880.1">
    <property type="nucleotide sequence ID" value="NZ_CM001475.1"/>
</dbReference>
<dbReference type="EMBL" id="CM001475">
    <property type="protein sequence ID" value="EIC29761.1"/>
    <property type="molecule type" value="Genomic_DNA"/>
</dbReference>
<dbReference type="eggNOG" id="ENOG5031A98">
    <property type="taxonomic scope" value="Bacteria"/>
</dbReference>
<dbReference type="HOGENOM" id="CLU_2180735_0_0_6"/>
<dbReference type="AlphaFoldDB" id="H8GPY2"/>
<organism evidence="1 2">
    <name type="scientific">Methylomicrobium album BG8</name>
    <dbReference type="NCBI Taxonomy" id="686340"/>
    <lineage>
        <taxon>Bacteria</taxon>
        <taxon>Pseudomonadati</taxon>
        <taxon>Pseudomonadota</taxon>
        <taxon>Gammaproteobacteria</taxon>
        <taxon>Methylococcales</taxon>
        <taxon>Methylococcaceae</taxon>
        <taxon>Methylomicrobium</taxon>
    </lineage>
</organism>
<evidence type="ECO:0000313" key="2">
    <source>
        <dbReference type="Proteomes" id="UP000005090"/>
    </source>
</evidence>
<proteinExistence type="predicted"/>
<name>H8GPY2_METAL</name>
<protein>
    <submittedName>
        <fullName evidence="1">Uncharacterized protein</fullName>
    </submittedName>
</protein>
<sequence>MELYQWEVDYSLADSLLLGVAMRCEQLDGVKLDSGQQAYLYKRDVEVILSLMELEEVDEVIIHDDVSQSLRKWWWRLGKLRHKTYPADLLPGHLRAVYREYAKIDIKPL</sequence>
<keyword evidence="2" id="KW-1185">Reference proteome</keyword>